<reference evidence="1" key="1">
    <citation type="submission" date="2015-12" db="EMBL/GenBank/DDBJ databases">
        <title>Update maize B73 reference genome by single molecule sequencing technologies.</title>
        <authorList>
            <consortium name="Maize Genome Sequencing Project"/>
            <person name="Ware D."/>
        </authorList>
    </citation>
    <scope>NUCLEOTIDE SEQUENCE [LARGE SCALE GENOMIC DNA]</scope>
    <source>
        <tissue evidence="1">Seedling</tissue>
    </source>
</reference>
<gene>
    <name evidence="1" type="ORF">ZEAMMB73_Zm00001d006861</name>
</gene>
<protein>
    <submittedName>
        <fullName evidence="1">Uncharacterized protein</fullName>
    </submittedName>
</protein>
<name>A0A1D6F1H0_MAIZE</name>
<sequence length="171" mass="19364">MSKPVEMQWRWRSTLAWRSCETHRSRTPPRGRLADQRARLRHQRSLYPLSTSGADGALVNRRGLRHGGRCYHQRRGWRGSWSGRFLAALQDPDLLHDKQPHPPPPLLARKHPPMAVSSVILGGGHCRLYKVVVLRLSATQLYPVSTVLVSITGTGEVNLFIILFGFFVLIS</sequence>
<organism evidence="1">
    <name type="scientific">Zea mays</name>
    <name type="common">Maize</name>
    <dbReference type="NCBI Taxonomy" id="4577"/>
    <lineage>
        <taxon>Eukaryota</taxon>
        <taxon>Viridiplantae</taxon>
        <taxon>Streptophyta</taxon>
        <taxon>Embryophyta</taxon>
        <taxon>Tracheophyta</taxon>
        <taxon>Spermatophyta</taxon>
        <taxon>Magnoliopsida</taxon>
        <taxon>Liliopsida</taxon>
        <taxon>Poales</taxon>
        <taxon>Poaceae</taxon>
        <taxon>PACMAD clade</taxon>
        <taxon>Panicoideae</taxon>
        <taxon>Andropogonodae</taxon>
        <taxon>Andropogoneae</taxon>
        <taxon>Tripsacinae</taxon>
        <taxon>Zea</taxon>
    </lineage>
</organism>
<dbReference type="EMBL" id="CM007648">
    <property type="protein sequence ID" value="ONM25303.1"/>
    <property type="molecule type" value="Genomic_DNA"/>
</dbReference>
<accession>A0A1D6F1H0</accession>
<dbReference type="AlphaFoldDB" id="A0A1D6F1H0"/>
<evidence type="ECO:0000313" key="1">
    <source>
        <dbReference type="EMBL" id="ONM25303.1"/>
    </source>
</evidence>
<proteinExistence type="predicted"/>